<dbReference type="KEGG" id="trs:Terro_2572"/>
<dbReference type="Pfam" id="PF20560">
    <property type="entry name" value="MotA_N"/>
    <property type="match status" value="1"/>
</dbReference>
<comment type="similarity">
    <text evidence="7">Belongs to the exbB/tolQ family.</text>
</comment>
<feature type="compositionally biased region" description="Basic residues" evidence="8">
    <location>
        <begin position="242"/>
        <end position="254"/>
    </location>
</feature>
<feature type="transmembrane region" description="Helical" evidence="9">
    <location>
        <begin position="38"/>
        <end position="60"/>
    </location>
</feature>
<dbReference type="GO" id="GO:0005886">
    <property type="term" value="C:plasma membrane"/>
    <property type="evidence" value="ECO:0007669"/>
    <property type="project" value="UniProtKB-SubCell"/>
</dbReference>
<dbReference type="Pfam" id="PF01618">
    <property type="entry name" value="MotA_ExbB"/>
    <property type="match status" value="1"/>
</dbReference>
<dbReference type="eggNOG" id="COG1291">
    <property type="taxonomic scope" value="Bacteria"/>
</dbReference>
<evidence type="ECO:0000259" key="10">
    <source>
        <dbReference type="Pfam" id="PF01618"/>
    </source>
</evidence>
<keyword evidence="3 9" id="KW-0812">Transmembrane</keyword>
<dbReference type="KEGG" id="trs:Terro_2208"/>
<keyword evidence="7" id="KW-0653">Protein transport</keyword>
<keyword evidence="2" id="KW-1003">Cell membrane</keyword>
<feature type="domain" description="Motility protein A N-terminal" evidence="11">
    <location>
        <begin position="7"/>
        <end position="92"/>
    </location>
</feature>
<gene>
    <name evidence="12" type="ordered locus">Terro_2208</name>
    <name evidence="13" type="ordered locus">Terro_2572</name>
</gene>
<dbReference type="NCBIfam" id="NF006583">
    <property type="entry name" value="PRK09109.1"/>
    <property type="match status" value="1"/>
</dbReference>
<dbReference type="GO" id="GO:0071978">
    <property type="term" value="P:bacterial-type flagellum-dependent swarming motility"/>
    <property type="evidence" value="ECO:0007669"/>
    <property type="project" value="InterPro"/>
</dbReference>
<evidence type="ECO:0000256" key="8">
    <source>
        <dbReference type="SAM" id="MobiDB-lite"/>
    </source>
</evidence>
<evidence type="ECO:0000256" key="6">
    <source>
        <dbReference type="ARBA" id="ARBA00023136"/>
    </source>
</evidence>
<dbReference type="EMBL" id="CP003379">
    <property type="protein sequence ID" value="AFL88814.1"/>
    <property type="molecule type" value="Genomic_DNA"/>
</dbReference>
<keyword evidence="12" id="KW-0282">Flagellum</keyword>
<comment type="subcellular location">
    <subcellularLocation>
        <location evidence="1">Cell membrane</location>
        <topology evidence="1">Multi-pass membrane protein</topology>
    </subcellularLocation>
    <subcellularLocation>
        <location evidence="7">Membrane</location>
        <topology evidence="7">Multi-pass membrane protein</topology>
    </subcellularLocation>
</comment>
<dbReference type="PATRIC" id="fig|926566.3.peg.2179"/>
<evidence type="ECO:0000256" key="5">
    <source>
        <dbReference type="ARBA" id="ARBA00022989"/>
    </source>
</evidence>
<dbReference type="Proteomes" id="UP000006056">
    <property type="component" value="Chromosome"/>
</dbReference>
<evidence type="ECO:0000256" key="1">
    <source>
        <dbReference type="ARBA" id="ARBA00004651"/>
    </source>
</evidence>
<name>I3ZGV5_TERRK</name>
<keyword evidence="14" id="KW-1185">Reference proteome</keyword>
<evidence type="ECO:0000313" key="14">
    <source>
        <dbReference type="Proteomes" id="UP000006056"/>
    </source>
</evidence>
<feature type="domain" description="MotA/TolQ/ExbB proton channel" evidence="10">
    <location>
        <begin position="102"/>
        <end position="219"/>
    </location>
</feature>
<dbReference type="STRING" id="926566.Terro_2208"/>
<evidence type="ECO:0000313" key="13">
    <source>
        <dbReference type="EMBL" id="AFL88814.1"/>
    </source>
</evidence>
<evidence type="ECO:0000256" key="9">
    <source>
        <dbReference type="SAM" id="Phobius"/>
    </source>
</evidence>
<feature type="transmembrane region" description="Helical" evidence="9">
    <location>
        <begin position="181"/>
        <end position="204"/>
    </location>
</feature>
<dbReference type="EMBL" id="CP003379">
    <property type="protein sequence ID" value="AFL88473.1"/>
    <property type="molecule type" value="Genomic_DNA"/>
</dbReference>
<reference evidence="12 14" key="1">
    <citation type="submission" date="2012-06" db="EMBL/GenBank/DDBJ databases">
        <title>Complete genome of Terriglobus roseus DSM 18391.</title>
        <authorList>
            <consortium name="US DOE Joint Genome Institute (JGI-PGF)"/>
            <person name="Lucas S."/>
            <person name="Copeland A."/>
            <person name="Lapidus A."/>
            <person name="Glavina del Rio T."/>
            <person name="Dalin E."/>
            <person name="Tice H."/>
            <person name="Bruce D."/>
            <person name="Goodwin L."/>
            <person name="Pitluck S."/>
            <person name="Peters L."/>
            <person name="Mikhailova N."/>
            <person name="Munk A.C.C."/>
            <person name="Kyrpides N."/>
            <person name="Mavromatis K."/>
            <person name="Ivanova N."/>
            <person name="Brettin T."/>
            <person name="Detter J.C."/>
            <person name="Han C."/>
            <person name="Larimer F."/>
            <person name="Land M."/>
            <person name="Hauser L."/>
            <person name="Markowitz V."/>
            <person name="Cheng J.-F."/>
            <person name="Hugenholtz P."/>
            <person name="Woyke T."/>
            <person name="Wu D."/>
            <person name="Brambilla E."/>
            <person name="Klenk H.-P."/>
            <person name="Eisen J.A."/>
        </authorList>
    </citation>
    <scope>NUCLEOTIDE SEQUENCE [LARGE SCALE GENOMIC DNA]</scope>
    <source>
        <strain evidence="12">DSM 18391</strain>
        <strain evidence="14">DSM 18391 / NRRL B-41598 / KBS 63</strain>
    </source>
</reference>
<evidence type="ECO:0000256" key="3">
    <source>
        <dbReference type="ARBA" id="ARBA00022692"/>
    </source>
</evidence>
<evidence type="ECO:0000313" key="12">
    <source>
        <dbReference type="EMBL" id="AFL88473.1"/>
    </source>
</evidence>
<keyword evidence="4" id="KW-0283">Flagellar rotation</keyword>
<evidence type="ECO:0000256" key="2">
    <source>
        <dbReference type="ARBA" id="ARBA00022475"/>
    </source>
</evidence>
<keyword evidence="5 9" id="KW-1133">Transmembrane helix</keyword>
<keyword evidence="6 9" id="KW-0472">Membrane</keyword>
<evidence type="ECO:0000256" key="7">
    <source>
        <dbReference type="RuleBase" id="RU004057"/>
    </source>
</evidence>
<keyword evidence="7" id="KW-0813">Transport</keyword>
<dbReference type="InterPro" id="IPR046786">
    <property type="entry name" value="MotA_N"/>
</dbReference>
<keyword evidence="12" id="KW-0966">Cell projection</keyword>
<dbReference type="GO" id="GO:0015031">
    <property type="term" value="P:protein transport"/>
    <property type="evidence" value="ECO:0007669"/>
    <property type="project" value="UniProtKB-KW"/>
</dbReference>
<keyword evidence="12" id="KW-0969">Cilium</keyword>
<dbReference type="InterPro" id="IPR002898">
    <property type="entry name" value="MotA_ExbB_proton_chnl"/>
</dbReference>
<sequence>MDLASIGGIVIALVAILGAMMMEGGSIAQITQLTAAIIVIGGTIGAISVQFPLNVLLASAKGILGVFLHKDHDEEAVLKQLVEFANKARKSGIVSLDGDLASVHDPFLKQGLMLAVDGTESGEVRKILQLEIDNKSEMDEKVPQVLESAGAFAPTVGIIGAVLGLIQVMQHLDNIDEVGKGIAVAFVATIYGVALANLFCLPAAGKLKIRHKQHVMMQEMMLEGVISILEGLNPRMIETKLKHSSRTPERRRRRSDGQEEARGTRQP</sequence>
<dbReference type="AlphaFoldDB" id="I3ZGV5"/>
<dbReference type="GO" id="GO:0006935">
    <property type="term" value="P:chemotaxis"/>
    <property type="evidence" value="ECO:0007669"/>
    <property type="project" value="InterPro"/>
</dbReference>
<accession>I3ZGV5</accession>
<dbReference type="InterPro" id="IPR047055">
    <property type="entry name" value="MotA-like"/>
</dbReference>
<proteinExistence type="inferred from homology"/>
<evidence type="ECO:0000256" key="4">
    <source>
        <dbReference type="ARBA" id="ARBA00022779"/>
    </source>
</evidence>
<feature type="compositionally biased region" description="Basic and acidic residues" evidence="8">
    <location>
        <begin position="255"/>
        <end position="267"/>
    </location>
</feature>
<organism evidence="12 14">
    <name type="scientific">Terriglobus roseus (strain DSM 18391 / NRRL B-41598 / KBS 63)</name>
    <dbReference type="NCBI Taxonomy" id="926566"/>
    <lineage>
        <taxon>Bacteria</taxon>
        <taxon>Pseudomonadati</taxon>
        <taxon>Acidobacteriota</taxon>
        <taxon>Terriglobia</taxon>
        <taxon>Terriglobales</taxon>
        <taxon>Acidobacteriaceae</taxon>
        <taxon>Terriglobus</taxon>
    </lineage>
</organism>
<feature type="region of interest" description="Disordered" evidence="8">
    <location>
        <begin position="239"/>
        <end position="267"/>
    </location>
</feature>
<evidence type="ECO:0000259" key="11">
    <source>
        <dbReference type="Pfam" id="PF20560"/>
    </source>
</evidence>
<feature type="transmembrane region" description="Helical" evidence="9">
    <location>
        <begin position="145"/>
        <end position="169"/>
    </location>
</feature>
<dbReference type="HOGENOM" id="CLU_079895_0_0_0"/>
<dbReference type="PANTHER" id="PTHR30433">
    <property type="entry name" value="CHEMOTAXIS PROTEIN MOTA"/>
    <property type="match status" value="1"/>
</dbReference>
<dbReference type="RefSeq" id="WP_014786042.1">
    <property type="nucleotide sequence ID" value="NC_018014.1"/>
</dbReference>
<dbReference type="PANTHER" id="PTHR30433:SF3">
    <property type="entry name" value="MOTILITY PROTEIN A"/>
    <property type="match status" value="1"/>
</dbReference>
<protein>
    <submittedName>
        <fullName evidence="12">Flagellar motor component</fullName>
    </submittedName>
</protein>
<dbReference type="OrthoDB" id="9806929at2"/>